<dbReference type="AlphaFoldDB" id="A0A149VCL9"/>
<proteinExistence type="predicted"/>
<organism evidence="1 2">
    <name type="scientific">Acetobacter cerevisiae</name>
    <dbReference type="NCBI Taxonomy" id="178900"/>
    <lineage>
        <taxon>Bacteria</taxon>
        <taxon>Pseudomonadati</taxon>
        <taxon>Pseudomonadota</taxon>
        <taxon>Alphaproteobacteria</taxon>
        <taxon>Acetobacterales</taxon>
        <taxon>Acetobacteraceae</taxon>
        <taxon>Acetobacter</taxon>
    </lineage>
</organism>
<reference evidence="1 2" key="1">
    <citation type="submission" date="2015-06" db="EMBL/GenBank/DDBJ databases">
        <title>Improved classification and identification of acetic acid bacteria using matrix-assisted laser desorption/ionization time-of-flight mass spectrometry; Gluconobacter nephelii and Gluconobacter uchimurae are later heterotypic synonyms of Gluconobacter japonicus and Gluconobacter oxydans, respectively.</title>
        <authorList>
            <person name="Li L."/>
            <person name="Cleenwerck I."/>
            <person name="De Vuyst L."/>
            <person name="Vandamme P."/>
        </authorList>
    </citation>
    <scope>NUCLEOTIDE SEQUENCE [LARGE SCALE GENOMIC DNA]</scope>
    <source>
        <strain evidence="1 2">LMG 1545</strain>
    </source>
</reference>
<gene>
    <name evidence="1" type="ORF">AD954_05200</name>
</gene>
<dbReference type="Proteomes" id="UP000075462">
    <property type="component" value="Unassembled WGS sequence"/>
</dbReference>
<evidence type="ECO:0000313" key="1">
    <source>
        <dbReference type="EMBL" id="KXV77892.1"/>
    </source>
</evidence>
<dbReference type="EMBL" id="LIAA01000025">
    <property type="protein sequence ID" value="KXV77892.1"/>
    <property type="molecule type" value="Genomic_DNA"/>
</dbReference>
<accession>A0A149VCL9</accession>
<sequence>MLLGVIFADIAVRKLLPDLPFFITKWNGSWLWGMMMWCAVTPCLESSVAYGTRPFERKAAH</sequence>
<comment type="caution">
    <text evidence="1">The sequence shown here is derived from an EMBL/GenBank/DDBJ whole genome shotgun (WGS) entry which is preliminary data.</text>
</comment>
<protein>
    <submittedName>
        <fullName evidence="1">Uncharacterized protein</fullName>
    </submittedName>
</protein>
<name>A0A149VCL9_9PROT</name>
<evidence type="ECO:0000313" key="2">
    <source>
        <dbReference type="Proteomes" id="UP000075462"/>
    </source>
</evidence>
<dbReference type="PATRIC" id="fig|178900.7.peg.817"/>